<evidence type="ECO:0000256" key="1">
    <source>
        <dbReference type="SAM" id="MobiDB-lite"/>
    </source>
</evidence>
<feature type="domain" description="Cupin type-2" evidence="2">
    <location>
        <begin position="91"/>
        <end position="157"/>
    </location>
</feature>
<dbReference type="CDD" id="cd02231">
    <property type="entry name" value="cupin_BLL6423-like"/>
    <property type="match status" value="1"/>
</dbReference>
<name>A0ABR3Z9P8_9PEZI</name>
<dbReference type="InterPro" id="IPR011051">
    <property type="entry name" value="RmlC_Cupin_sf"/>
</dbReference>
<proteinExistence type="predicted"/>
<organism evidence="3 4">
    <name type="scientific">Sporothrix stenoceras</name>
    <dbReference type="NCBI Taxonomy" id="5173"/>
    <lineage>
        <taxon>Eukaryota</taxon>
        <taxon>Fungi</taxon>
        <taxon>Dikarya</taxon>
        <taxon>Ascomycota</taxon>
        <taxon>Pezizomycotina</taxon>
        <taxon>Sordariomycetes</taxon>
        <taxon>Sordariomycetidae</taxon>
        <taxon>Ophiostomatales</taxon>
        <taxon>Ophiostomataceae</taxon>
        <taxon>Sporothrix</taxon>
    </lineage>
</organism>
<comment type="caution">
    <text evidence="3">The sequence shown here is derived from an EMBL/GenBank/DDBJ whole genome shotgun (WGS) entry which is preliminary data.</text>
</comment>
<dbReference type="SUPFAM" id="SSF51182">
    <property type="entry name" value="RmlC-like cupins"/>
    <property type="match status" value="1"/>
</dbReference>
<dbReference type="InterPro" id="IPR047142">
    <property type="entry name" value="OryJ/VirC-like"/>
</dbReference>
<protein>
    <recommendedName>
        <fullName evidence="2">Cupin type-2 domain-containing protein</fullName>
    </recommendedName>
</protein>
<dbReference type="PANTHER" id="PTHR36156">
    <property type="entry name" value="SLR2101 PROTEIN"/>
    <property type="match status" value="1"/>
</dbReference>
<dbReference type="PANTHER" id="PTHR36156:SF2">
    <property type="entry name" value="CUPIN TYPE-2 DOMAIN-CONTAINING PROTEIN"/>
    <property type="match status" value="1"/>
</dbReference>
<evidence type="ECO:0000313" key="3">
    <source>
        <dbReference type="EMBL" id="KAL1897029.1"/>
    </source>
</evidence>
<feature type="region of interest" description="Disordered" evidence="1">
    <location>
        <begin position="1"/>
        <end position="21"/>
    </location>
</feature>
<dbReference type="EMBL" id="JAWCUI010000020">
    <property type="protein sequence ID" value="KAL1897029.1"/>
    <property type="molecule type" value="Genomic_DNA"/>
</dbReference>
<dbReference type="Proteomes" id="UP001583186">
    <property type="component" value="Unassembled WGS sequence"/>
</dbReference>
<accession>A0ABR3Z9P8</accession>
<sequence>MSSTPPTIPRPKRVVTGHNDSGKGIIQVVDQGRWTEVQGGKALWNVMWSTTTFPINSATDDALQREAGKKDDEKTKVMALSLPNGTVLRMVDRAPGTQSAMHRSQTVDYGVVLDGEMEMVMDSGESVVLHAGDVCIQRGTLHQWRNNTNQWNRMLFVLMDAEPLTVGGKVLKGESGYEGVQGVGSRL</sequence>
<evidence type="ECO:0000313" key="4">
    <source>
        <dbReference type="Proteomes" id="UP001583186"/>
    </source>
</evidence>
<dbReference type="Gene3D" id="2.60.120.10">
    <property type="entry name" value="Jelly Rolls"/>
    <property type="match status" value="1"/>
</dbReference>
<keyword evidence="4" id="KW-1185">Reference proteome</keyword>
<dbReference type="Pfam" id="PF07883">
    <property type="entry name" value="Cupin_2"/>
    <property type="match status" value="1"/>
</dbReference>
<dbReference type="InterPro" id="IPR014710">
    <property type="entry name" value="RmlC-like_jellyroll"/>
</dbReference>
<gene>
    <name evidence="3" type="ORF">Sste5346_004233</name>
</gene>
<evidence type="ECO:0000259" key="2">
    <source>
        <dbReference type="Pfam" id="PF07883"/>
    </source>
</evidence>
<dbReference type="InterPro" id="IPR013096">
    <property type="entry name" value="Cupin_2"/>
</dbReference>
<reference evidence="3 4" key="1">
    <citation type="journal article" date="2024" name="IMA Fungus">
        <title>IMA Genome - F19 : A genome assembly and annotation guide to empower mycologists, including annotated draft genome sequences of Ceratocystis pirilliformis, Diaporthe australafricana, Fusarium ophioides, Paecilomyces lecythidis, and Sporothrix stenoceras.</title>
        <authorList>
            <person name="Aylward J."/>
            <person name="Wilson A.M."/>
            <person name="Visagie C.M."/>
            <person name="Spraker J."/>
            <person name="Barnes I."/>
            <person name="Buitendag C."/>
            <person name="Ceriani C."/>
            <person name="Del Mar Angel L."/>
            <person name="du Plessis D."/>
            <person name="Fuchs T."/>
            <person name="Gasser K."/>
            <person name="Kramer D."/>
            <person name="Li W."/>
            <person name="Munsamy K."/>
            <person name="Piso A."/>
            <person name="Price J.L."/>
            <person name="Sonnekus B."/>
            <person name="Thomas C."/>
            <person name="van der Nest A."/>
            <person name="van Dijk A."/>
            <person name="van Heerden A."/>
            <person name="van Vuuren N."/>
            <person name="Yilmaz N."/>
            <person name="Duong T.A."/>
            <person name="van der Merwe N.A."/>
            <person name="Wingfield M.J."/>
            <person name="Wingfield B.D."/>
        </authorList>
    </citation>
    <scope>NUCLEOTIDE SEQUENCE [LARGE SCALE GENOMIC DNA]</scope>
    <source>
        <strain evidence="3 4">CMW 5346</strain>
    </source>
</reference>